<evidence type="ECO:0000313" key="2">
    <source>
        <dbReference type="EMBL" id="REE95086.1"/>
    </source>
</evidence>
<dbReference type="GO" id="GO:0003677">
    <property type="term" value="F:DNA binding"/>
    <property type="evidence" value="ECO:0007669"/>
    <property type="project" value="UniProtKB-KW"/>
</dbReference>
<dbReference type="EMBL" id="QTTT01000001">
    <property type="protein sequence ID" value="REE95086.1"/>
    <property type="molecule type" value="Genomic_DNA"/>
</dbReference>
<dbReference type="PROSITE" id="PS50995">
    <property type="entry name" value="HTH_MARR_2"/>
    <property type="match status" value="2"/>
</dbReference>
<dbReference type="PANTHER" id="PTHR33164">
    <property type="entry name" value="TRANSCRIPTIONAL REGULATOR, MARR FAMILY"/>
    <property type="match status" value="1"/>
</dbReference>
<dbReference type="Proteomes" id="UP000256661">
    <property type="component" value="Unassembled WGS sequence"/>
</dbReference>
<proteinExistence type="predicted"/>
<dbReference type="GO" id="GO:0003700">
    <property type="term" value="F:DNA-binding transcription factor activity"/>
    <property type="evidence" value="ECO:0007669"/>
    <property type="project" value="InterPro"/>
</dbReference>
<feature type="domain" description="HTH marR-type" evidence="1">
    <location>
        <begin position="133"/>
        <end position="303"/>
    </location>
</feature>
<dbReference type="PANTHER" id="PTHR33164:SF95">
    <property type="entry name" value="TRANSCRIPTIONAL REGULATOR"/>
    <property type="match status" value="1"/>
</dbReference>
<dbReference type="Pfam" id="PF12802">
    <property type="entry name" value="MarR_2"/>
    <property type="match status" value="2"/>
</dbReference>
<dbReference type="RefSeq" id="WP_147312184.1">
    <property type="nucleotide sequence ID" value="NZ_QTTT01000001.1"/>
</dbReference>
<dbReference type="InterPro" id="IPR036388">
    <property type="entry name" value="WH-like_DNA-bd_sf"/>
</dbReference>
<dbReference type="AlphaFoldDB" id="A0A3D9SGP8"/>
<feature type="domain" description="HTH marR-type" evidence="1">
    <location>
        <begin position="1"/>
        <end position="142"/>
    </location>
</feature>
<organism evidence="2 3">
    <name type="scientific">Thermomonospora umbrina</name>
    <dbReference type="NCBI Taxonomy" id="111806"/>
    <lineage>
        <taxon>Bacteria</taxon>
        <taxon>Bacillati</taxon>
        <taxon>Actinomycetota</taxon>
        <taxon>Actinomycetes</taxon>
        <taxon>Streptosporangiales</taxon>
        <taxon>Thermomonosporaceae</taxon>
        <taxon>Thermomonospora</taxon>
    </lineage>
</organism>
<protein>
    <submittedName>
        <fullName evidence="2">DNA-binding MarR family transcriptional regulator</fullName>
    </submittedName>
</protein>
<dbReference type="InterPro" id="IPR039422">
    <property type="entry name" value="MarR/SlyA-like"/>
</dbReference>
<dbReference type="Gene3D" id="1.10.10.10">
    <property type="entry name" value="Winged helix-like DNA-binding domain superfamily/Winged helix DNA-binding domain"/>
    <property type="match status" value="2"/>
</dbReference>
<keyword evidence="2" id="KW-0238">DNA-binding</keyword>
<gene>
    <name evidence="2" type="ORF">DFJ69_0466</name>
</gene>
<evidence type="ECO:0000259" key="1">
    <source>
        <dbReference type="PROSITE" id="PS50995"/>
    </source>
</evidence>
<dbReference type="SUPFAM" id="SSF46785">
    <property type="entry name" value="Winged helix' DNA-binding domain"/>
    <property type="match status" value="2"/>
</dbReference>
<name>A0A3D9SGP8_9ACTN</name>
<accession>A0A3D9SGP8</accession>
<dbReference type="GO" id="GO:0006950">
    <property type="term" value="P:response to stress"/>
    <property type="evidence" value="ECO:0007669"/>
    <property type="project" value="TreeGrafter"/>
</dbReference>
<keyword evidence="3" id="KW-1185">Reference proteome</keyword>
<sequence>MTQETHVGRLPVLRTAPGHLVRCAQQAHTHLWQRHVLVGLTSVQYGILLVLGQRGKIDQKTIGRLMSLDKSTTADVVSRLTRRGLVTRQRDPRDGRRRPVCLSARGRLALTQATPAVVQVQRRLLDPLGENDREDLFTLLSRVAYQGDPPRDDDPDAPAGEVDAELPQERLHRHPGHLIRRAAQLHTTLWSGAVSRSITSVQYSVLLALHDAPRLDQRMVGSRVSLDKSTGGDVVARLQERGWVERTRDTDDARRNLLGLTDEGRDFLFGRAEAVIGVQDELLAPLSVEERRRFEVLMLRVTRAHEEGD</sequence>
<comment type="caution">
    <text evidence="2">The sequence shown here is derived from an EMBL/GenBank/DDBJ whole genome shotgun (WGS) entry which is preliminary data.</text>
</comment>
<dbReference type="SMART" id="SM00347">
    <property type="entry name" value="HTH_MARR"/>
    <property type="match status" value="2"/>
</dbReference>
<dbReference type="InterPro" id="IPR036390">
    <property type="entry name" value="WH_DNA-bd_sf"/>
</dbReference>
<evidence type="ECO:0000313" key="3">
    <source>
        <dbReference type="Proteomes" id="UP000256661"/>
    </source>
</evidence>
<dbReference type="OrthoDB" id="3174724at2"/>
<dbReference type="InterPro" id="IPR000835">
    <property type="entry name" value="HTH_MarR-typ"/>
</dbReference>
<reference evidence="2 3" key="1">
    <citation type="submission" date="2018-08" db="EMBL/GenBank/DDBJ databases">
        <title>Sequencing the genomes of 1000 actinobacteria strains.</title>
        <authorList>
            <person name="Klenk H.-P."/>
        </authorList>
    </citation>
    <scope>NUCLEOTIDE SEQUENCE [LARGE SCALE GENOMIC DNA]</scope>
    <source>
        <strain evidence="2 3">DSM 43927</strain>
    </source>
</reference>